<comment type="catalytic activity">
    <reaction evidence="3">
        <text>a 1,2-diacyl-sn-glycero-3-phospho-(1D-myo-inositol 4-phosphate) + H2O = a 1,2-diacyl-sn-glycero-3-phospho-(1D-myo-inositol) + phosphate</text>
        <dbReference type="Rhea" id="RHEA:55652"/>
        <dbReference type="ChEBI" id="CHEBI:15377"/>
        <dbReference type="ChEBI" id="CHEBI:43474"/>
        <dbReference type="ChEBI" id="CHEBI:57880"/>
        <dbReference type="ChEBI" id="CHEBI:58178"/>
    </reaction>
    <physiologicalReaction direction="left-to-right" evidence="3">
        <dbReference type="Rhea" id="RHEA:55653"/>
    </physiologicalReaction>
</comment>
<evidence type="ECO:0000313" key="10">
    <source>
        <dbReference type="WBParaSite" id="nRc.2.0.1.t03610-RA"/>
    </source>
</evidence>
<feature type="transmembrane region" description="Helical" evidence="7">
    <location>
        <begin position="603"/>
        <end position="623"/>
    </location>
</feature>
<organism evidence="9 10">
    <name type="scientific">Romanomermis culicivorax</name>
    <name type="common">Nematode worm</name>
    <dbReference type="NCBI Taxonomy" id="13658"/>
    <lineage>
        <taxon>Eukaryota</taxon>
        <taxon>Metazoa</taxon>
        <taxon>Ecdysozoa</taxon>
        <taxon>Nematoda</taxon>
        <taxon>Enoplea</taxon>
        <taxon>Dorylaimia</taxon>
        <taxon>Mermithida</taxon>
        <taxon>Mermithoidea</taxon>
        <taxon>Mermithidae</taxon>
        <taxon>Romanomermis</taxon>
    </lineage>
</organism>
<dbReference type="OMA" id="TNRPRFY"/>
<evidence type="ECO:0000256" key="6">
    <source>
        <dbReference type="ARBA" id="ARBA00041911"/>
    </source>
</evidence>
<feature type="transmembrane region" description="Helical" evidence="7">
    <location>
        <begin position="97"/>
        <end position="116"/>
    </location>
</feature>
<dbReference type="Pfam" id="PF02383">
    <property type="entry name" value="Syja_N"/>
    <property type="match status" value="1"/>
</dbReference>
<keyword evidence="7" id="KW-0812">Transmembrane</keyword>
<dbReference type="GO" id="GO:0043812">
    <property type="term" value="F:phosphatidylinositol-4-phosphate phosphatase activity"/>
    <property type="evidence" value="ECO:0007669"/>
    <property type="project" value="TreeGrafter"/>
</dbReference>
<dbReference type="EC" id="3.1.3.64" evidence="1"/>
<evidence type="ECO:0000256" key="2">
    <source>
        <dbReference type="ARBA" id="ARBA00036631"/>
    </source>
</evidence>
<dbReference type="GO" id="GO:0046856">
    <property type="term" value="P:phosphatidylinositol dephosphorylation"/>
    <property type="evidence" value="ECO:0007669"/>
    <property type="project" value="TreeGrafter"/>
</dbReference>
<dbReference type="PANTHER" id="PTHR45662">
    <property type="entry name" value="PHOSPHATIDYLINOSITIDE PHOSPHATASE SAC1"/>
    <property type="match status" value="1"/>
</dbReference>
<evidence type="ECO:0000256" key="1">
    <source>
        <dbReference type="ARBA" id="ARBA00013038"/>
    </source>
</evidence>
<accession>A0A915HQ64</accession>
<evidence type="ECO:0000256" key="3">
    <source>
        <dbReference type="ARBA" id="ARBA00036807"/>
    </source>
</evidence>
<keyword evidence="9" id="KW-1185">Reference proteome</keyword>
<dbReference type="Proteomes" id="UP000887565">
    <property type="component" value="Unplaced"/>
</dbReference>
<evidence type="ECO:0000256" key="4">
    <source>
        <dbReference type="ARBA" id="ARBA00040795"/>
    </source>
</evidence>
<protein>
    <recommendedName>
        <fullName evidence="4">Phosphatidylinositol-3-phosphatase SAC1</fullName>
        <ecNumber evidence="1">3.1.3.64</ecNumber>
    </recommendedName>
    <alternativeName>
        <fullName evidence="6">Phosphatidylinositol-4-phosphate phosphatase</fullName>
    </alternativeName>
    <alternativeName>
        <fullName evidence="5">Suppressor of actin mutations 1-like protein</fullName>
    </alternativeName>
</protein>
<dbReference type="InterPro" id="IPR002013">
    <property type="entry name" value="SAC_dom"/>
</dbReference>
<evidence type="ECO:0000313" key="9">
    <source>
        <dbReference type="Proteomes" id="UP000887565"/>
    </source>
</evidence>
<sequence length="658" mass="76750">MTSSRRSTGCQFLEKMYFTVLTTVRSNSRFSLILLKNMNNFEYFLFYETNEKFYFDPCTSDRLSIDNNNVCLIIDRYSGEISIAARTSLPYSITDRLVYGIFGLISSLICKYLIIITRRKLVARINGENIFAIEATEILPYVSIEKLSKSIDEVRENQIYYQLIQTFLDQKYFYYSTTYDLTHTLQNLQNTDADFRRICIYKRADQRFVWNNFLMKNVVNVEKIDRFIFPIIFGFVESLESQTIDNRQFKLILVSRRGAKRAGVRFFSRGLDQEGNVSNFVENEQILEFEPFLTSFVQIRGSIPLFWSQKPNLERLPWPKIRQDQDHTVFFERHIRQQLQCYNNRLCILSLISRSGRELNLAQKLEDMCTKKLNFDEQELTFVAFDFQKECRKLDWSRLDHLISDLSPMIETFGYFCYNKTNLIDEPEISRQNGTFRTNCIDCLDRTNVVQSLIAKKSLELQLKPAKHAMGSRAPGTIHKLNILRHEDSLANYPHFTTAFNSVWADNGDFLSVQYAGTGALKADFTRTGRRTKLGLLSDGLNTGLRYYINNFLDGFRQDALDFCLGASATEDFSTANLQIKQDLHQATVKVVRKLNEWEWRHYIGILLIFVTCMFLLSLLLSTDSVFCYFWGLVSVLIVAYAYYTGEQIVCKPKLKVD</sequence>
<name>A0A915HQ64_ROMCU</name>
<keyword evidence="7" id="KW-0472">Membrane</keyword>
<reference evidence="10" key="1">
    <citation type="submission" date="2022-11" db="UniProtKB">
        <authorList>
            <consortium name="WormBaseParasite"/>
        </authorList>
    </citation>
    <scope>IDENTIFICATION</scope>
</reference>
<evidence type="ECO:0000259" key="8">
    <source>
        <dbReference type="PROSITE" id="PS50275"/>
    </source>
</evidence>
<keyword evidence="7" id="KW-1133">Transmembrane helix</keyword>
<comment type="catalytic activity">
    <reaction evidence="2">
        <text>a 1,2-diacyl-sn-glycero-3-phospho-(1D-myo-inositol-3-phosphate) + H2O = a 1,2-diacyl-sn-glycero-3-phospho-(1D-myo-inositol) + phosphate</text>
        <dbReference type="Rhea" id="RHEA:12316"/>
        <dbReference type="ChEBI" id="CHEBI:15377"/>
        <dbReference type="ChEBI" id="CHEBI:43474"/>
        <dbReference type="ChEBI" id="CHEBI:57880"/>
        <dbReference type="ChEBI" id="CHEBI:58088"/>
        <dbReference type="EC" id="3.1.3.64"/>
    </reaction>
    <physiologicalReaction direction="left-to-right" evidence="2">
        <dbReference type="Rhea" id="RHEA:12317"/>
    </physiologicalReaction>
</comment>
<feature type="transmembrane region" description="Helical" evidence="7">
    <location>
        <begin position="629"/>
        <end position="646"/>
    </location>
</feature>
<evidence type="ECO:0000256" key="7">
    <source>
        <dbReference type="SAM" id="Phobius"/>
    </source>
</evidence>
<evidence type="ECO:0000256" key="5">
    <source>
        <dbReference type="ARBA" id="ARBA00041396"/>
    </source>
</evidence>
<dbReference type="PROSITE" id="PS50275">
    <property type="entry name" value="SAC"/>
    <property type="match status" value="1"/>
</dbReference>
<dbReference type="AlphaFoldDB" id="A0A915HQ64"/>
<dbReference type="GO" id="GO:0005783">
    <property type="term" value="C:endoplasmic reticulum"/>
    <property type="evidence" value="ECO:0007669"/>
    <property type="project" value="TreeGrafter"/>
</dbReference>
<dbReference type="GO" id="GO:0004438">
    <property type="term" value="F:phosphatidylinositol-3-phosphate phosphatase activity"/>
    <property type="evidence" value="ECO:0007669"/>
    <property type="project" value="UniProtKB-EC"/>
</dbReference>
<proteinExistence type="predicted"/>
<dbReference type="WBParaSite" id="nRc.2.0.1.t03610-RA">
    <property type="protein sequence ID" value="nRc.2.0.1.t03610-RA"/>
    <property type="gene ID" value="nRc.2.0.1.g03610"/>
</dbReference>
<feature type="domain" description="SAC" evidence="8">
    <location>
        <begin position="164"/>
        <end position="517"/>
    </location>
</feature>
<dbReference type="PANTHER" id="PTHR45662:SF2">
    <property type="entry name" value="PHOSPHATIDYLINOSITOL-3-PHOSPHATASE SAC1"/>
    <property type="match status" value="1"/>
</dbReference>